<dbReference type="PANTHER" id="PTHR47487">
    <property type="entry name" value="OS06G0651300 PROTEIN-RELATED"/>
    <property type="match status" value="1"/>
</dbReference>
<evidence type="ECO:0000313" key="3">
    <source>
        <dbReference type="EMBL" id="KAF6172804.1"/>
    </source>
</evidence>
<dbReference type="SMART" id="SM00451">
    <property type="entry name" value="ZnF_U1"/>
    <property type="match status" value="1"/>
</dbReference>
<dbReference type="GO" id="GO:0008270">
    <property type="term" value="F:zinc ion binding"/>
    <property type="evidence" value="ECO:0007669"/>
    <property type="project" value="InterPro"/>
</dbReference>
<accession>A0A7J7P0T3</accession>
<feature type="domain" description="C2H2-type" evidence="2">
    <location>
        <begin position="253"/>
        <end position="275"/>
    </location>
</feature>
<evidence type="ECO:0000259" key="2">
    <source>
        <dbReference type="PROSITE" id="PS00028"/>
    </source>
</evidence>
<organism evidence="3 4">
    <name type="scientific">Kingdonia uniflora</name>
    <dbReference type="NCBI Taxonomy" id="39325"/>
    <lineage>
        <taxon>Eukaryota</taxon>
        <taxon>Viridiplantae</taxon>
        <taxon>Streptophyta</taxon>
        <taxon>Embryophyta</taxon>
        <taxon>Tracheophyta</taxon>
        <taxon>Spermatophyta</taxon>
        <taxon>Magnoliopsida</taxon>
        <taxon>Ranunculales</taxon>
        <taxon>Circaeasteraceae</taxon>
        <taxon>Kingdonia</taxon>
    </lineage>
</organism>
<dbReference type="GO" id="GO:0003676">
    <property type="term" value="F:nucleic acid binding"/>
    <property type="evidence" value="ECO:0007669"/>
    <property type="project" value="InterPro"/>
</dbReference>
<evidence type="ECO:0000313" key="4">
    <source>
        <dbReference type="Proteomes" id="UP000541444"/>
    </source>
</evidence>
<name>A0A7J7P0T3_9MAGN</name>
<dbReference type="InterPro" id="IPR013087">
    <property type="entry name" value="Znf_C2H2_type"/>
</dbReference>
<dbReference type="InterPro" id="IPR003604">
    <property type="entry name" value="Matrin/U1-like-C_Znf_C2H2"/>
</dbReference>
<dbReference type="SUPFAM" id="SSF57667">
    <property type="entry name" value="beta-beta-alpha zinc fingers"/>
    <property type="match status" value="1"/>
</dbReference>
<dbReference type="PROSITE" id="PS00028">
    <property type="entry name" value="ZINC_FINGER_C2H2_1"/>
    <property type="match status" value="1"/>
</dbReference>
<evidence type="ECO:0000256" key="1">
    <source>
        <dbReference type="SAM" id="MobiDB-lite"/>
    </source>
</evidence>
<dbReference type="Proteomes" id="UP000541444">
    <property type="component" value="Unassembled WGS sequence"/>
</dbReference>
<dbReference type="Pfam" id="PF12874">
    <property type="entry name" value="zf-met"/>
    <property type="match status" value="1"/>
</dbReference>
<proteinExistence type="predicted"/>
<dbReference type="OrthoDB" id="10009287at2759"/>
<sequence>MIITSSPMDHRFSSPREEPINPIMHCTPLPPPPPLPDWFPGGYMGCVDEFPRMGFLRGTNPLSFREAAIREIEKEKIRQEIIATEMSGLSKRAVLEAEVRREMAIERDFGLHRIDGFPLVEPLMLGSPRMRLGPIFEPFGLYEDGNRSDDRFGFPVGRQGVGSPEPESLRFLRRQDLLGGIGRSEMLPFQRRREFEARITKLEENAPVSAGGQPGRVVIVTPGSTNLTGAKRKAPAELAKGGSMKTPEKNWFCDVCDLNMTGEQALNDHLSGKKHKAKKELLNSGKFRGKNKFAPDSSRSRRGRRQ</sequence>
<dbReference type="AlphaFoldDB" id="A0A7J7P0T3"/>
<protein>
    <recommendedName>
        <fullName evidence="2">C2H2-type domain-containing protein</fullName>
    </recommendedName>
</protein>
<gene>
    <name evidence="3" type="ORF">GIB67_034656</name>
</gene>
<dbReference type="PANTHER" id="PTHR47487:SF8">
    <property type="entry name" value="OS08G0270900 PROTEIN"/>
    <property type="match status" value="1"/>
</dbReference>
<reference evidence="3 4" key="1">
    <citation type="journal article" date="2020" name="IScience">
        <title>Genome Sequencing of the Endangered Kingdonia uniflora (Circaeasteraceae, Ranunculales) Reveals Potential Mechanisms of Evolutionary Specialization.</title>
        <authorList>
            <person name="Sun Y."/>
            <person name="Deng T."/>
            <person name="Zhang A."/>
            <person name="Moore M.J."/>
            <person name="Landis J.B."/>
            <person name="Lin N."/>
            <person name="Zhang H."/>
            <person name="Zhang X."/>
            <person name="Huang J."/>
            <person name="Zhang X."/>
            <person name="Sun H."/>
            <person name="Wang H."/>
        </authorList>
    </citation>
    <scope>NUCLEOTIDE SEQUENCE [LARGE SCALE GENOMIC DNA]</scope>
    <source>
        <strain evidence="3">TB1705</strain>
        <tissue evidence="3">Leaf</tissue>
    </source>
</reference>
<dbReference type="Gene3D" id="3.30.160.60">
    <property type="entry name" value="Classic Zinc Finger"/>
    <property type="match status" value="1"/>
</dbReference>
<dbReference type="InterPro" id="IPR036236">
    <property type="entry name" value="Znf_C2H2_sf"/>
</dbReference>
<dbReference type="EMBL" id="JACGCM010000377">
    <property type="protein sequence ID" value="KAF6172804.1"/>
    <property type="molecule type" value="Genomic_DNA"/>
</dbReference>
<feature type="region of interest" description="Disordered" evidence="1">
    <location>
        <begin position="269"/>
        <end position="306"/>
    </location>
</feature>
<keyword evidence="4" id="KW-1185">Reference proteome</keyword>
<comment type="caution">
    <text evidence="3">The sequence shown here is derived from an EMBL/GenBank/DDBJ whole genome shotgun (WGS) entry which is preliminary data.</text>
</comment>